<evidence type="ECO:0000313" key="2">
    <source>
        <dbReference type="Proteomes" id="UP000499080"/>
    </source>
</evidence>
<dbReference type="EMBL" id="BGPR01000248">
    <property type="protein sequence ID" value="GBM07906.1"/>
    <property type="molecule type" value="Genomic_DNA"/>
</dbReference>
<reference evidence="1 2" key="1">
    <citation type="journal article" date="2019" name="Sci. Rep.">
        <title>Orb-weaving spider Araneus ventricosus genome elucidates the spidroin gene catalogue.</title>
        <authorList>
            <person name="Kono N."/>
            <person name="Nakamura H."/>
            <person name="Ohtoshi R."/>
            <person name="Moran D.A.P."/>
            <person name="Shinohara A."/>
            <person name="Yoshida Y."/>
            <person name="Fujiwara M."/>
            <person name="Mori M."/>
            <person name="Tomita M."/>
            <person name="Arakawa K."/>
        </authorList>
    </citation>
    <scope>NUCLEOTIDE SEQUENCE [LARGE SCALE GENOMIC DNA]</scope>
</reference>
<protein>
    <submittedName>
        <fullName evidence="1">Uncharacterized protein</fullName>
    </submittedName>
</protein>
<proteinExistence type="predicted"/>
<accession>A0A4Y2CVE4</accession>
<name>A0A4Y2CVE4_ARAVE</name>
<dbReference type="Proteomes" id="UP000499080">
    <property type="component" value="Unassembled WGS sequence"/>
</dbReference>
<sequence>MDAGHGLEATNGWGHGLDALIGIDAGHGLEASNPFIPTKMNGLEATYCGVDFFFPKKFLATRYSTESIGALSINSFMPRG</sequence>
<keyword evidence="2" id="KW-1185">Reference proteome</keyword>
<evidence type="ECO:0000313" key="1">
    <source>
        <dbReference type="EMBL" id="GBM07906.1"/>
    </source>
</evidence>
<organism evidence="1 2">
    <name type="scientific">Araneus ventricosus</name>
    <name type="common">Orbweaver spider</name>
    <name type="synonym">Epeira ventricosa</name>
    <dbReference type="NCBI Taxonomy" id="182803"/>
    <lineage>
        <taxon>Eukaryota</taxon>
        <taxon>Metazoa</taxon>
        <taxon>Ecdysozoa</taxon>
        <taxon>Arthropoda</taxon>
        <taxon>Chelicerata</taxon>
        <taxon>Arachnida</taxon>
        <taxon>Araneae</taxon>
        <taxon>Araneomorphae</taxon>
        <taxon>Entelegynae</taxon>
        <taxon>Araneoidea</taxon>
        <taxon>Araneidae</taxon>
        <taxon>Araneus</taxon>
    </lineage>
</organism>
<comment type="caution">
    <text evidence="1">The sequence shown here is derived from an EMBL/GenBank/DDBJ whole genome shotgun (WGS) entry which is preliminary data.</text>
</comment>
<gene>
    <name evidence="1" type="ORF">AVEN_96518_1</name>
</gene>
<dbReference type="AlphaFoldDB" id="A0A4Y2CVE4"/>